<name>A0ABS8B4W7_9ACTN</name>
<gene>
    <name evidence="3" type="ORF">LG632_09675</name>
</gene>
<protein>
    <submittedName>
        <fullName evidence="3">Uncharacterized protein</fullName>
    </submittedName>
</protein>
<feature type="transmembrane region" description="Helical" evidence="1">
    <location>
        <begin position="275"/>
        <end position="294"/>
    </location>
</feature>
<keyword evidence="2" id="KW-0732">Signal</keyword>
<keyword evidence="1" id="KW-0472">Membrane</keyword>
<proteinExistence type="predicted"/>
<comment type="caution">
    <text evidence="3">The sequence shown here is derived from an EMBL/GenBank/DDBJ whole genome shotgun (WGS) entry which is preliminary data.</text>
</comment>
<organism evidence="3 4">
    <name type="scientific">Streptomyces antimicrobicus</name>
    <dbReference type="NCBI Taxonomy" id="2883108"/>
    <lineage>
        <taxon>Bacteria</taxon>
        <taxon>Bacillati</taxon>
        <taxon>Actinomycetota</taxon>
        <taxon>Actinomycetes</taxon>
        <taxon>Kitasatosporales</taxon>
        <taxon>Streptomycetaceae</taxon>
        <taxon>Streptomyces</taxon>
    </lineage>
</organism>
<feature type="signal peptide" evidence="2">
    <location>
        <begin position="1"/>
        <end position="24"/>
    </location>
</feature>
<accession>A0ABS8B4W7</accession>
<evidence type="ECO:0000313" key="3">
    <source>
        <dbReference type="EMBL" id="MCB5179653.1"/>
    </source>
</evidence>
<evidence type="ECO:0000256" key="2">
    <source>
        <dbReference type="SAM" id="SignalP"/>
    </source>
</evidence>
<evidence type="ECO:0000313" key="4">
    <source>
        <dbReference type="Proteomes" id="UP001199054"/>
    </source>
</evidence>
<feature type="chain" id="PRO_5045679470" evidence="2">
    <location>
        <begin position="25"/>
        <end position="300"/>
    </location>
</feature>
<dbReference type="RefSeq" id="WP_226726502.1">
    <property type="nucleotide sequence ID" value="NZ_JAJAUY010000025.1"/>
</dbReference>
<reference evidence="3 4" key="1">
    <citation type="submission" date="2021-10" db="EMBL/GenBank/DDBJ databases">
        <title>Streptomyces sp. strain SMC 277, a novel streptomycete isolated from soil.</title>
        <authorList>
            <person name="Chanama M."/>
        </authorList>
    </citation>
    <scope>NUCLEOTIDE SEQUENCE [LARGE SCALE GENOMIC DNA]</scope>
    <source>
        <strain evidence="3 4">SMC 277</strain>
    </source>
</reference>
<keyword evidence="4" id="KW-1185">Reference proteome</keyword>
<dbReference type="Proteomes" id="UP001199054">
    <property type="component" value="Unassembled WGS sequence"/>
</dbReference>
<dbReference type="EMBL" id="JAJAUY010000025">
    <property type="protein sequence ID" value="MCB5179653.1"/>
    <property type="molecule type" value="Genomic_DNA"/>
</dbReference>
<keyword evidence="1" id="KW-0812">Transmembrane</keyword>
<keyword evidence="1" id="KW-1133">Transmembrane helix</keyword>
<sequence>MRGRNALALVAVLLGVTATPVASAVAAPAAAPARGVAVPAPALAPDPGQAAAAPGQAAVAVPVPPPLRDVGVGPGGGARPAPALPSRAKARCGGEAKDTAFPIGARIRGGPSVYRAGAPSQSWYLDLTNTTDAPCTAIHPVVVFTDQARILRPAHLRMDFEAGGGVTHPVTLERSDRDEIIAVFDGGSAFPGFAVGPGGSVTVKVHLAFAPDAPHGEVVADAALVQRRGDDGDWIGEAGGYRFSVEGPEEPVDGAAGSLARTGGSADMVRARAQGLGAVAVAALVAGASLVLGARRLHRR</sequence>
<evidence type="ECO:0000256" key="1">
    <source>
        <dbReference type="SAM" id="Phobius"/>
    </source>
</evidence>